<evidence type="ECO:0000256" key="2">
    <source>
        <dbReference type="SAM" id="Phobius"/>
    </source>
</evidence>
<feature type="compositionally biased region" description="Polar residues" evidence="1">
    <location>
        <begin position="741"/>
        <end position="767"/>
    </location>
</feature>
<dbReference type="PANTHER" id="PTHR21579:SF20">
    <property type="entry name" value="PROTEIN TINCAR"/>
    <property type="match status" value="1"/>
</dbReference>
<feature type="compositionally biased region" description="Polar residues" evidence="1">
    <location>
        <begin position="892"/>
        <end position="904"/>
    </location>
</feature>
<feature type="region of interest" description="Disordered" evidence="1">
    <location>
        <begin position="727"/>
        <end position="904"/>
    </location>
</feature>
<sequence length="994" mass="112010">MGCIFRARLNHLVSIWYTLFVLALQVYLLYLGFERFKLYNEVKWPTGGYPRLWLTVYIALYAACIPLLLLFFSFGCFKSGNIPGDLERLADREERVIEVSRNRKGEKTGCIHRLKSLWQHSPPLPQQIHVLMAMCQLLAQQLMISQLYKNGFVNSGDFLSSELDFLYQRSKQLATNLPIGETRLQGFRLTSDELGGLPVSPNLLPILMHIRLFGIPLEFVNLFIALVAYSIAYPAVFWRVSKSYRYNFFQNKFKNDYFSPKFRKIIIWDEMHPTFEEQFLRLFLVIFNFSLIFSLHLFIYSACVMWSYIAFSIMFRIQETNAHSMRPVGLGQYLVSWRRWYIYDPLVILGCFVGSFILMTINPMTVYAHGYNKYYATLLYNQAKSQARSSSMGQSQYGSRSNCNSNTRIQGKQFCCDGYGPHSLAITILVFICILKAPTIYAFMIFFQHEGKYLLLTHMVIDVVYLFSWIFLWLFLTAFRNFDFNVAHKAHQFYALQKGQAAGHIKGNENPSQLKNALIVMHKDHMFVTDEAAIKQSLLRQIQTGRMDHPDDTYMGYKTQVVGSPTARRIALEDASKPTPEMTRLIRDDHSQGALYHTITRNPQQQPMPSQQMYAHSMTMRGNSSPPDEGFASLRQGHNSNYMGMGTLQRSGPQIGSAGTLQRGHWPTQQEAYASIHKAKDQQIYQRRNSGDGQYGMVEGNYGNYATYSRIQQQPQVSRIPVAPNQSGAVVRQPGMGGYAPSSQQSSTMQRRPSGDNQPSSMSNIRQSPLMGERGINGINGQQSQGVNGFGSTREREQSPYQRSAVKLSSFNNGDSKNGYGSAQPASGWSASQRPTPEQNSGSQHSSWNGSNSQATVINTKPSLSTSSSNQEHCFTPTSTLTSHSQSSTCSDQNTPTPGSPSNNGAIINTSHLIYGTAKFNGGYGIINEDLYECRTLQKIQPTTNKQAIGSTSMRHTVKNTGRNNDDSANYSLASSNGSQDTQRQAADFATSIV</sequence>
<dbReference type="InterPro" id="IPR053291">
    <property type="entry name" value="Ommatidial_diff-associated"/>
</dbReference>
<dbReference type="AlphaFoldDB" id="A0A2A2L475"/>
<dbReference type="EMBL" id="LIAE01007221">
    <property type="protein sequence ID" value="PAV80969.1"/>
    <property type="molecule type" value="Genomic_DNA"/>
</dbReference>
<evidence type="ECO:0000256" key="1">
    <source>
        <dbReference type="SAM" id="MobiDB-lite"/>
    </source>
</evidence>
<evidence type="ECO:0000313" key="4">
    <source>
        <dbReference type="Proteomes" id="UP000218231"/>
    </source>
</evidence>
<feature type="transmembrane region" description="Helical" evidence="2">
    <location>
        <begin position="219"/>
        <end position="238"/>
    </location>
</feature>
<comment type="caution">
    <text evidence="3">The sequence shown here is derived from an EMBL/GenBank/DDBJ whole genome shotgun (WGS) entry which is preliminary data.</text>
</comment>
<keyword evidence="2" id="KW-0812">Transmembrane</keyword>
<accession>A0A2A2L475</accession>
<dbReference type="PANTHER" id="PTHR21579">
    <property type="entry name" value="PROTEIN TINCAR"/>
    <property type="match status" value="1"/>
</dbReference>
<feature type="region of interest" description="Disordered" evidence="1">
    <location>
        <begin position="945"/>
        <end position="994"/>
    </location>
</feature>
<feature type="compositionally biased region" description="Polar residues" evidence="1">
    <location>
        <begin position="945"/>
        <end position="985"/>
    </location>
</feature>
<feature type="compositionally biased region" description="Low complexity" evidence="1">
    <location>
        <begin position="776"/>
        <end position="787"/>
    </location>
</feature>
<protein>
    <submittedName>
        <fullName evidence="3">Uncharacterized protein</fullName>
    </submittedName>
</protein>
<reference evidence="3 4" key="1">
    <citation type="journal article" date="2017" name="Curr. Biol.">
        <title>Genome architecture and evolution of a unichromosomal asexual nematode.</title>
        <authorList>
            <person name="Fradin H."/>
            <person name="Zegar C."/>
            <person name="Gutwein M."/>
            <person name="Lucas J."/>
            <person name="Kovtun M."/>
            <person name="Corcoran D."/>
            <person name="Baugh L.R."/>
            <person name="Kiontke K."/>
            <person name="Gunsalus K."/>
            <person name="Fitch D.H."/>
            <person name="Piano F."/>
        </authorList>
    </citation>
    <scope>NUCLEOTIDE SEQUENCE [LARGE SCALE GENOMIC DNA]</scope>
    <source>
        <strain evidence="3">PF1309</strain>
    </source>
</reference>
<feature type="transmembrane region" description="Helical" evidence="2">
    <location>
        <begin position="12"/>
        <end position="32"/>
    </location>
</feature>
<keyword evidence="4" id="KW-1185">Reference proteome</keyword>
<name>A0A2A2L475_9BILA</name>
<gene>
    <name evidence="3" type="ORF">WR25_04777</name>
</gene>
<proteinExistence type="predicted"/>
<feature type="transmembrane region" description="Helical" evidence="2">
    <location>
        <begin position="453"/>
        <end position="476"/>
    </location>
</feature>
<feature type="transmembrane region" description="Helical" evidence="2">
    <location>
        <begin position="424"/>
        <end position="446"/>
    </location>
</feature>
<feature type="transmembrane region" description="Helical" evidence="2">
    <location>
        <begin position="52"/>
        <end position="72"/>
    </location>
</feature>
<dbReference type="OrthoDB" id="10033661at2759"/>
<keyword evidence="2" id="KW-1133">Transmembrane helix</keyword>
<feature type="transmembrane region" description="Helical" evidence="2">
    <location>
        <begin position="282"/>
        <end position="309"/>
    </location>
</feature>
<dbReference type="Proteomes" id="UP000218231">
    <property type="component" value="Unassembled WGS sequence"/>
</dbReference>
<keyword evidence="2" id="KW-0472">Membrane</keyword>
<organism evidence="3 4">
    <name type="scientific">Diploscapter pachys</name>
    <dbReference type="NCBI Taxonomy" id="2018661"/>
    <lineage>
        <taxon>Eukaryota</taxon>
        <taxon>Metazoa</taxon>
        <taxon>Ecdysozoa</taxon>
        <taxon>Nematoda</taxon>
        <taxon>Chromadorea</taxon>
        <taxon>Rhabditida</taxon>
        <taxon>Rhabditina</taxon>
        <taxon>Rhabditomorpha</taxon>
        <taxon>Rhabditoidea</taxon>
        <taxon>Rhabditidae</taxon>
        <taxon>Diploscapter</taxon>
    </lineage>
</organism>
<feature type="compositionally biased region" description="Polar residues" evidence="1">
    <location>
        <begin position="799"/>
        <end position="873"/>
    </location>
</feature>
<feature type="transmembrane region" description="Helical" evidence="2">
    <location>
        <begin position="340"/>
        <end position="361"/>
    </location>
</feature>
<dbReference type="EMBL" id="LIAE01007221">
    <property type="protein sequence ID" value="PAV80959.1"/>
    <property type="molecule type" value="Genomic_DNA"/>
</dbReference>
<feature type="compositionally biased region" description="Low complexity" evidence="1">
    <location>
        <begin position="876"/>
        <end position="891"/>
    </location>
</feature>
<dbReference type="EMBL" id="LIAE01007221">
    <property type="protein sequence ID" value="PAV80965.1"/>
    <property type="molecule type" value="Genomic_DNA"/>
</dbReference>
<evidence type="ECO:0000313" key="3">
    <source>
        <dbReference type="EMBL" id="PAV80959.1"/>
    </source>
</evidence>